<feature type="non-terminal residue" evidence="1">
    <location>
        <position position="1"/>
    </location>
</feature>
<dbReference type="Proteomes" id="UP000035740">
    <property type="component" value="Unassembled WGS sequence"/>
</dbReference>
<keyword evidence="2" id="KW-1185">Reference proteome</keyword>
<accession>A0A0J8BHA0</accession>
<gene>
    <name evidence="1" type="ORF">BVRB_039450</name>
</gene>
<sequence length="175" mass="20072">ESHVSFHLEIDYTIRLTAPVIQSVKKLSSLATADQNWIYSVSEEVSRRLSFRYESQIRQLEVSDSMLVAVCALYRILATLENLPQLDTLKDLVIHLLDQVGSSSVKWKLKTNIVPKNPKIRWNPDSVFVKPALAVISDGSDCDRWVIDDDHYSLWSGKRFRPSKYGYRICSLSEL</sequence>
<organism evidence="1 2">
    <name type="scientific">Beta vulgaris subsp. vulgaris</name>
    <name type="common">Beet</name>
    <dbReference type="NCBI Taxonomy" id="3555"/>
    <lineage>
        <taxon>Eukaryota</taxon>
        <taxon>Viridiplantae</taxon>
        <taxon>Streptophyta</taxon>
        <taxon>Embryophyta</taxon>
        <taxon>Tracheophyta</taxon>
        <taxon>Spermatophyta</taxon>
        <taxon>Magnoliopsida</taxon>
        <taxon>eudicotyledons</taxon>
        <taxon>Gunneridae</taxon>
        <taxon>Pentapetalae</taxon>
        <taxon>Caryophyllales</taxon>
        <taxon>Chenopodiaceae</taxon>
        <taxon>Betoideae</taxon>
        <taxon>Beta</taxon>
    </lineage>
</organism>
<feature type="non-terminal residue" evidence="1">
    <location>
        <position position="175"/>
    </location>
</feature>
<name>A0A0J8BHA0_BETVV</name>
<evidence type="ECO:0000313" key="2">
    <source>
        <dbReference type="Proteomes" id="UP000035740"/>
    </source>
</evidence>
<proteinExistence type="predicted"/>
<reference evidence="1 2" key="1">
    <citation type="journal article" date="2014" name="Nature">
        <title>The genome of the recently domesticated crop plant sugar beet (Beta vulgaris).</title>
        <authorList>
            <person name="Dohm J.C."/>
            <person name="Minoche A.E."/>
            <person name="Holtgrawe D."/>
            <person name="Capella-Gutierrez S."/>
            <person name="Zakrzewski F."/>
            <person name="Tafer H."/>
            <person name="Rupp O."/>
            <person name="Sorensen T.R."/>
            <person name="Stracke R."/>
            <person name="Reinhardt R."/>
            <person name="Goesmann A."/>
            <person name="Kraft T."/>
            <person name="Schulz B."/>
            <person name="Stadler P.F."/>
            <person name="Schmidt T."/>
            <person name="Gabaldon T."/>
            <person name="Lehrach H."/>
            <person name="Weisshaar B."/>
            <person name="Himmelbauer H."/>
        </authorList>
    </citation>
    <scope>NUCLEOTIDE SEQUENCE [LARGE SCALE GENOMIC DNA]</scope>
    <source>
        <tissue evidence="1">Taproot</tissue>
    </source>
</reference>
<dbReference type="Gramene" id="KMS65100">
    <property type="protein sequence ID" value="KMS65100"/>
    <property type="gene ID" value="BVRB_039450"/>
</dbReference>
<protein>
    <submittedName>
        <fullName evidence="1">Uncharacterized protein</fullName>
    </submittedName>
</protein>
<dbReference type="AlphaFoldDB" id="A0A0J8BHA0"/>
<dbReference type="EMBL" id="KQ114746">
    <property type="protein sequence ID" value="KMS65100.1"/>
    <property type="molecule type" value="Genomic_DNA"/>
</dbReference>
<evidence type="ECO:0000313" key="1">
    <source>
        <dbReference type="EMBL" id="KMS65100.1"/>
    </source>
</evidence>